<accession>A0A066UCV3</accession>
<dbReference type="RefSeq" id="WP_197971992.1">
    <property type="nucleotide sequence ID" value="NZ_AOMT01000022.1"/>
</dbReference>
<feature type="domain" description="ASCH" evidence="1">
    <location>
        <begin position="21"/>
        <end position="137"/>
    </location>
</feature>
<comment type="caution">
    <text evidence="2">The sequence shown here is derived from an EMBL/GenBank/DDBJ whole genome shotgun (WGS) entry which is preliminary data.</text>
</comment>
<dbReference type="AlphaFoldDB" id="A0A066UCV3"/>
<dbReference type="SUPFAM" id="SSF88697">
    <property type="entry name" value="PUA domain-like"/>
    <property type="match status" value="1"/>
</dbReference>
<dbReference type="Proteomes" id="UP000035860">
    <property type="component" value="Unassembled WGS sequence"/>
</dbReference>
<name>A0A066UCV3_9GAMM</name>
<evidence type="ECO:0000313" key="2">
    <source>
        <dbReference type="EMBL" id="KDN25216.1"/>
    </source>
</evidence>
<evidence type="ECO:0000313" key="3">
    <source>
        <dbReference type="Proteomes" id="UP000035860"/>
    </source>
</evidence>
<keyword evidence="3" id="KW-1185">Reference proteome</keyword>
<dbReference type="Pfam" id="PF04266">
    <property type="entry name" value="ASCH"/>
    <property type="match status" value="1"/>
</dbReference>
<gene>
    <name evidence="2" type="ORF">MBO_05394</name>
</gene>
<dbReference type="InterPro" id="IPR015947">
    <property type="entry name" value="PUA-like_sf"/>
</dbReference>
<dbReference type="PIRSF" id="PIRSF021320">
    <property type="entry name" value="DUF984"/>
    <property type="match status" value="1"/>
</dbReference>
<sequence length="142" mass="16357">MFDKFGNMSTDNLNITTLPHWSFGDSPQMADELVGLVIDGKKRATCTALHWHLDKPAYPVGSLQVIADGQNRPRCVIQNTAQFIIRFCDVDEKLARQEGEGDLSLDFWRTAHQEFFERFGIFDDKMWLLFETFDVIKILDTP</sequence>
<dbReference type="EMBL" id="AOMT01000022">
    <property type="protein sequence ID" value="KDN25216.1"/>
    <property type="molecule type" value="Genomic_DNA"/>
</dbReference>
<dbReference type="PANTHER" id="PTHR39203">
    <property type="entry name" value="CYTOPLASMIC PROTEIN-RELATED"/>
    <property type="match status" value="1"/>
</dbReference>
<dbReference type="PANTHER" id="PTHR39203:SF1">
    <property type="entry name" value="CYTOPLASMIC PROTEIN"/>
    <property type="match status" value="1"/>
</dbReference>
<dbReference type="Gene3D" id="3.10.400.10">
    <property type="entry name" value="Sulfate adenylyltransferase"/>
    <property type="match status" value="1"/>
</dbReference>
<dbReference type="InterPro" id="IPR007374">
    <property type="entry name" value="ASCH_domain"/>
</dbReference>
<dbReference type="CDD" id="cd06553">
    <property type="entry name" value="ASCH_Ef3133_like"/>
    <property type="match status" value="1"/>
</dbReference>
<proteinExistence type="predicted"/>
<evidence type="ECO:0000259" key="1">
    <source>
        <dbReference type="SMART" id="SM01022"/>
    </source>
</evidence>
<organism evidence="2 3">
    <name type="scientific">Moraxella bovoculi 237</name>
    <dbReference type="NCBI Taxonomy" id="743974"/>
    <lineage>
        <taxon>Bacteria</taxon>
        <taxon>Pseudomonadati</taxon>
        <taxon>Pseudomonadota</taxon>
        <taxon>Gammaproteobacteria</taxon>
        <taxon>Moraxellales</taxon>
        <taxon>Moraxellaceae</taxon>
        <taxon>Moraxella</taxon>
    </lineage>
</organism>
<dbReference type="SMART" id="SM01022">
    <property type="entry name" value="ASCH"/>
    <property type="match status" value="1"/>
</dbReference>
<dbReference type="eggNOG" id="COG4405">
    <property type="taxonomic scope" value="Bacteria"/>
</dbReference>
<reference evidence="2 3" key="1">
    <citation type="journal article" date="2014" name="Genome Announc.">
        <title>Draft Genome Sequence of Moraxella bovoculi Strain 237T (ATCC BAA-1259T) Isolated from a Calf with Infectious Bovine Keratoconjunctivitis.</title>
        <authorList>
            <person name="Calcutt M.J."/>
            <person name="Foecking M.F."/>
            <person name="Martin N.T."/>
            <person name="Mhlanga-Mutangadura T."/>
            <person name="Reilly T.J."/>
        </authorList>
    </citation>
    <scope>NUCLEOTIDE SEQUENCE [LARGE SCALE GENOMIC DNA]</scope>
    <source>
        <strain evidence="2 3">237</strain>
    </source>
</reference>
<protein>
    <recommendedName>
        <fullName evidence="1">ASCH domain-containing protein</fullName>
    </recommendedName>
</protein>
<dbReference type="InterPro" id="IPR009326">
    <property type="entry name" value="DUF984"/>
</dbReference>